<organism evidence="1 2">
    <name type="scientific">Corynebacterium pseudokroppenstedtii</name>
    <dbReference type="NCBI Taxonomy" id="2804917"/>
    <lineage>
        <taxon>Bacteria</taxon>
        <taxon>Bacillati</taxon>
        <taxon>Actinomycetota</taxon>
        <taxon>Actinomycetes</taxon>
        <taxon>Mycobacteriales</taxon>
        <taxon>Corynebacteriaceae</taxon>
        <taxon>Corynebacterium</taxon>
    </lineage>
</organism>
<protein>
    <submittedName>
        <fullName evidence="1">Uncharacterized protein</fullName>
    </submittedName>
</protein>
<keyword evidence="2" id="KW-1185">Reference proteome</keyword>
<proteinExistence type="predicted"/>
<evidence type="ECO:0000313" key="2">
    <source>
        <dbReference type="Proteomes" id="UP001174314"/>
    </source>
</evidence>
<reference evidence="1 2" key="1">
    <citation type="submission" date="2023-10" db="EMBL/GenBank/DDBJ databases">
        <title>complete genome sequence of Corynebacterium pseudokroppenstedtii P15-C1.</title>
        <authorList>
            <person name="Bruggemann H."/>
            <person name="Poehlein A."/>
        </authorList>
    </citation>
    <scope>NUCLEOTIDE SEQUENCE [LARGE SCALE GENOMIC DNA]</scope>
    <source>
        <strain evidence="1 2">P15_C1</strain>
    </source>
</reference>
<dbReference type="EMBL" id="CP137757">
    <property type="protein sequence ID" value="WPF25365.1"/>
    <property type="molecule type" value="Genomic_DNA"/>
</dbReference>
<gene>
    <name evidence="1" type="ORF">Q0N40_02105</name>
</gene>
<name>A0AAU0Q3D7_9CORY</name>
<dbReference type="KEGG" id="cpsk:Q0N40_02105"/>
<dbReference type="Proteomes" id="UP001174314">
    <property type="component" value="Chromosome"/>
</dbReference>
<evidence type="ECO:0000313" key="1">
    <source>
        <dbReference type="EMBL" id="WPF25365.1"/>
    </source>
</evidence>
<dbReference type="RefSeq" id="WP_156441634.1">
    <property type="nucleotide sequence ID" value="NZ_CP137757.1"/>
</dbReference>
<sequence>MSDSLSEWQSASRNGKLSAELTKEVNIMRLDPEVITDAMERTGSRSVDEFGWKFLNKTGTTVRNYMTGKSVPRVPTLMILKRITHRPLDQMIIEDNSIAA</sequence>
<dbReference type="AlphaFoldDB" id="A0AAU0Q3D7"/>
<accession>A0AAU0Q3D7</accession>